<feature type="transmembrane region" description="Helical" evidence="1">
    <location>
        <begin position="96"/>
        <end position="118"/>
    </location>
</feature>
<accession>A0ABX9JUH5</accession>
<keyword evidence="1" id="KW-0812">Transmembrane</keyword>
<keyword evidence="3" id="KW-1185">Reference proteome</keyword>
<dbReference type="Proteomes" id="UP000256345">
    <property type="component" value="Unassembled WGS sequence"/>
</dbReference>
<feature type="transmembrane region" description="Helical" evidence="1">
    <location>
        <begin position="306"/>
        <end position="326"/>
    </location>
</feature>
<keyword evidence="1" id="KW-0472">Membrane</keyword>
<protein>
    <recommendedName>
        <fullName evidence="4">Membrane protein 6-pyruvoyl-tetrahydropterin synthase-related domain-containing protein</fullName>
    </recommendedName>
</protein>
<feature type="transmembrane region" description="Helical" evidence="1">
    <location>
        <begin position="154"/>
        <end position="172"/>
    </location>
</feature>
<dbReference type="EMBL" id="QUMU01000010">
    <property type="protein sequence ID" value="REG27270.1"/>
    <property type="molecule type" value="Genomic_DNA"/>
</dbReference>
<feature type="transmembrane region" description="Helical" evidence="1">
    <location>
        <begin position="230"/>
        <end position="250"/>
    </location>
</feature>
<feature type="transmembrane region" description="Helical" evidence="1">
    <location>
        <begin position="370"/>
        <end position="389"/>
    </location>
</feature>
<sequence>MDMGVKHLGRWAPLLAVLLGTLAWPSVWWGTPPHSADHNVHLANAVEAELLLRSGRLVGWSDFQFAGHPAHAFYPPLANLCVASVHLLTGGLLGWDGSYCVVLGVFLGGFALALFVLLRPVLGPFWALVALGLCLFVDRGGTYAGGRHWYLDMGVWPFGASVALVLAALARLPDCLVRGGRREVLVPGVLLGLALLAHPFALVLFFPLAALQVAVFWREAGGALHAPRRWLAVSALGLGLAAWWLLPFLLRGSQAEHVGATPQPLARLWSGVWGGELVPGLPGWVGPLAVVGSGVAWWKGGSRGRWLVLATWGALVLTTEAPYWLLGLEKHRAIEGVQVVRFRAVGRLFLVGLAVLSVRELAAALRARRGWVVGALGLGLCAGLGVWRLRGGDPPGGTSEPPKRFQCYTAEEEAGLARLLRESGPRMGQGRLALYNPSAHHHCLLLAVPWLERPFFKVGYTPATVFGGKFSTLEPRMLGHLGVTAVLMDAPAEGPLAGLPVLARWGRFEVREVRPLPRVSASTPGAAAQVLSWEEEAVRLRLSGPGSTGVLLWMGWAPEWEATREGQGVPLEPALVEGARLMTLHAEPGEVVLRFGASRGARPAALLSVLTVLAVAWAAVSRPRRPAVSAGSS</sequence>
<keyword evidence="1" id="KW-1133">Transmembrane helix</keyword>
<gene>
    <name evidence="2" type="ORF">ATI61_110277</name>
</gene>
<name>A0ABX9JUH5_9BACT</name>
<reference evidence="2 3" key="1">
    <citation type="submission" date="2018-08" db="EMBL/GenBank/DDBJ databases">
        <title>Genomic Encyclopedia of Archaeal and Bacterial Type Strains, Phase II (KMG-II): from individual species to whole genera.</title>
        <authorList>
            <person name="Goeker M."/>
        </authorList>
    </citation>
    <scope>NUCLEOTIDE SEQUENCE [LARGE SCALE GENOMIC DNA]</scope>
    <source>
        <strain evidence="2 3">DSM 2261</strain>
    </source>
</reference>
<proteinExistence type="predicted"/>
<evidence type="ECO:0000313" key="3">
    <source>
        <dbReference type="Proteomes" id="UP000256345"/>
    </source>
</evidence>
<evidence type="ECO:0008006" key="4">
    <source>
        <dbReference type="Google" id="ProtNLM"/>
    </source>
</evidence>
<organism evidence="2 3">
    <name type="scientific">Archangium gephyra</name>
    <dbReference type="NCBI Taxonomy" id="48"/>
    <lineage>
        <taxon>Bacteria</taxon>
        <taxon>Pseudomonadati</taxon>
        <taxon>Myxococcota</taxon>
        <taxon>Myxococcia</taxon>
        <taxon>Myxococcales</taxon>
        <taxon>Cystobacterineae</taxon>
        <taxon>Archangiaceae</taxon>
        <taxon>Archangium</taxon>
    </lineage>
</organism>
<feature type="transmembrane region" description="Helical" evidence="1">
    <location>
        <begin position="184"/>
        <end position="210"/>
    </location>
</feature>
<comment type="caution">
    <text evidence="2">The sequence shown here is derived from an EMBL/GenBank/DDBJ whole genome shotgun (WGS) entry which is preliminary data.</text>
</comment>
<evidence type="ECO:0000313" key="2">
    <source>
        <dbReference type="EMBL" id="REG27270.1"/>
    </source>
</evidence>
<evidence type="ECO:0000256" key="1">
    <source>
        <dbReference type="SAM" id="Phobius"/>
    </source>
</evidence>